<keyword evidence="8" id="KW-0902">Two-component regulatory system</keyword>
<dbReference type="SUPFAM" id="SSF55785">
    <property type="entry name" value="PYP-like sensor domain (PAS domain)"/>
    <property type="match status" value="1"/>
</dbReference>
<evidence type="ECO:0000313" key="17">
    <source>
        <dbReference type="Proteomes" id="UP001431449"/>
    </source>
</evidence>
<keyword evidence="9" id="KW-0535">Nitrogen fixation</keyword>
<evidence type="ECO:0000256" key="11">
    <source>
        <dbReference type="ARBA" id="ARBA00039567"/>
    </source>
</evidence>
<dbReference type="Pfam" id="PF00512">
    <property type="entry name" value="HisKA"/>
    <property type="match status" value="1"/>
</dbReference>
<dbReference type="SUPFAM" id="SSF55874">
    <property type="entry name" value="ATPase domain of HSP90 chaperone/DNA topoisomerase II/histidine kinase"/>
    <property type="match status" value="1"/>
</dbReference>
<dbReference type="InterPro" id="IPR004358">
    <property type="entry name" value="Sig_transdc_His_kin-like_C"/>
</dbReference>
<evidence type="ECO:0000256" key="13">
    <source>
        <dbReference type="ARBA" id="ARBA00043094"/>
    </source>
</evidence>
<evidence type="ECO:0000259" key="15">
    <source>
        <dbReference type="PROSITE" id="PS50112"/>
    </source>
</evidence>
<accession>A0ABT0GFW5</accession>
<dbReference type="PANTHER" id="PTHR43065:SF16">
    <property type="entry name" value="SENSORY HISTIDINE KINASE_PHOSPHATASE NTRB"/>
    <property type="match status" value="1"/>
</dbReference>
<evidence type="ECO:0000256" key="1">
    <source>
        <dbReference type="ARBA" id="ARBA00000085"/>
    </source>
</evidence>
<dbReference type="InterPro" id="IPR005467">
    <property type="entry name" value="His_kinase_dom"/>
</dbReference>
<gene>
    <name evidence="16" type="ORF">M0G41_07100</name>
</gene>
<dbReference type="InterPro" id="IPR003594">
    <property type="entry name" value="HATPase_dom"/>
</dbReference>
<dbReference type="PROSITE" id="PS50109">
    <property type="entry name" value="HIS_KIN"/>
    <property type="match status" value="1"/>
</dbReference>
<keyword evidence="7 16" id="KW-0067">ATP-binding</keyword>
<dbReference type="Gene3D" id="3.30.565.10">
    <property type="entry name" value="Histidine kinase-like ATPase, C-terminal domain"/>
    <property type="match status" value="1"/>
</dbReference>
<dbReference type="Pfam" id="PF02518">
    <property type="entry name" value="HATPase_c"/>
    <property type="match status" value="1"/>
</dbReference>
<keyword evidence="4" id="KW-0808">Transferase</keyword>
<dbReference type="InterPro" id="IPR035965">
    <property type="entry name" value="PAS-like_dom_sf"/>
</dbReference>
<evidence type="ECO:0000256" key="9">
    <source>
        <dbReference type="ARBA" id="ARBA00023231"/>
    </source>
</evidence>
<evidence type="ECO:0000256" key="3">
    <source>
        <dbReference type="ARBA" id="ARBA00022553"/>
    </source>
</evidence>
<comment type="function">
    <text evidence="10">Member of the two-component regulatory system NtrB/NtrC, which controls expression of the nitrogen-regulated (ntr) genes in response to nitrogen limitation. Under conditions of nitrogen limitation, NtrB autophosphorylates and transfers the phosphoryl group to NtrC. In the presence of nitrogen, acts as a phosphatase that dephosphorylates and inactivates NtrC.</text>
</comment>
<dbReference type="PROSITE" id="PS50112">
    <property type="entry name" value="PAS"/>
    <property type="match status" value="1"/>
</dbReference>
<keyword evidence="17" id="KW-1185">Reference proteome</keyword>
<evidence type="ECO:0000256" key="4">
    <source>
        <dbReference type="ARBA" id="ARBA00022679"/>
    </source>
</evidence>
<dbReference type="Gene3D" id="3.30.450.20">
    <property type="entry name" value="PAS domain"/>
    <property type="match status" value="1"/>
</dbReference>
<dbReference type="Proteomes" id="UP001431449">
    <property type="component" value="Unassembled WGS sequence"/>
</dbReference>
<name>A0ABT0GFW5_9GAMM</name>
<evidence type="ECO:0000259" key="14">
    <source>
        <dbReference type="PROSITE" id="PS50109"/>
    </source>
</evidence>
<evidence type="ECO:0000256" key="7">
    <source>
        <dbReference type="ARBA" id="ARBA00022840"/>
    </source>
</evidence>
<dbReference type="InterPro" id="IPR036890">
    <property type="entry name" value="HATPase_C_sf"/>
</dbReference>
<evidence type="ECO:0000256" key="10">
    <source>
        <dbReference type="ARBA" id="ARBA00037696"/>
    </source>
</evidence>
<dbReference type="SMART" id="SM00387">
    <property type="entry name" value="HATPase_c"/>
    <property type="match status" value="1"/>
</dbReference>
<sequence length="346" mass="37208">MNADTHPIDALSTPILSVDGQGRIKSVNPAAASWLGLGLRRLLGHPLSRIASSEQDLDALCERARSTPSGLRVQRLRLQPGELEPRFAHVLVTALEQPEGGVRFEFHPVDEFPGDDPAVLLPTALNVALKGLAHEVKNPLAGLKGAAQLLRRRLQDTDSERYLDVIVAETERLSALVQRLLEPAPPSPLAATNVHTVLERVRLLAEAEAGWAVRLVRDYDPSLPEIPADADRLTQAVLNLVRNALQADAGEVRLRTRADTGVVIGDVVHRLALRIEIVDDGCGVPEGLAEQIFLPLVSGRAEGTGLGLALAQQVAREHGGSLSYRSRRGHTVFTLLLPATMPPAAA</sequence>
<dbReference type="CDD" id="cd00082">
    <property type="entry name" value="HisKA"/>
    <property type="match status" value="1"/>
</dbReference>
<dbReference type="GO" id="GO:0005524">
    <property type="term" value="F:ATP binding"/>
    <property type="evidence" value="ECO:0007669"/>
    <property type="project" value="UniProtKB-KW"/>
</dbReference>
<dbReference type="InterPro" id="IPR000014">
    <property type="entry name" value="PAS"/>
</dbReference>
<evidence type="ECO:0000256" key="6">
    <source>
        <dbReference type="ARBA" id="ARBA00022777"/>
    </source>
</evidence>
<keyword evidence="3" id="KW-0597">Phosphoprotein</keyword>
<dbReference type="InterPro" id="IPR036097">
    <property type="entry name" value="HisK_dim/P_sf"/>
</dbReference>
<dbReference type="InterPro" id="IPR003661">
    <property type="entry name" value="HisK_dim/P_dom"/>
</dbReference>
<dbReference type="SMART" id="SM00091">
    <property type="entry name" value="PAS"/>
    <property type="match status" value="1"/>
</dbReference>
<dbReference type="SUPFAM" id="SSF47384">
    <property type="entry name" value="Homodimeric domain of signal transducing histidine kinase"/>
    <property type="match status" value="1"/>
</dbReference>
<feature type="domain" description="PAS" evidence="15">
    <location>
        <begin position="8"/>
        <end position="44"/>
    </location>
</feature>
<dbReference type="Gene3D" id="1.10.287.130">
    <property type="match status" value="1"/>
</dbReference>
<evidence type="ECO:0000256" key="8">
    <source>
        <dbReference type="ARBA" id="ARBA00023012"/>
    </source>
</evidence>
<feature type="domain" description="Histidine kinase" evidence="14">
    <location>
        <begin position="131"/>
        <end position="341"/>
    </location>
</feature>
<dbReference type="SMART" id="SM00388">
    <property type="entry name" value="HisKA"/>
    <property type="match status" value="1"/>
</dbReference>
<dbReference type="EC" id="2.7.13.3" evidence="2"/>
<evidence type="ECO:0000256" key="5">
    <source>
        <dbReference type="ARBA" id="ARBA00022741"/>
    </source>
</evidence>
<dbReference type="EMBL" id="JALNMH010000005">
    <property type="protein sequence ID" value="MCK7593433.1"/>
    <property type="molecule type" value="Genomic_DNA"/>
</dbReference>
<evidence type="ECO:0000256" key="2">
    <source>
        <dbReference type="ARBA" id="ARBA00012438"/>
    </source>
</evidence>
<organism evidence="16 17">
    <name type="scientific">Pseudomarimonas salicorniae</name>
    <dbReference type="NCBI Taxonomy" id="2933270"/>
    <lineage>
        <taxon>Bacteria</taxon>
        <taxon>Pseudomonadati</taxon>
        <taxon>Pseudomonadota</taxon>
        <taxon>Gammaproteobacteria</taxon>
        <taxon>Lysobacterales</taxon>
        <taxon>Lysobacteraceae</taxon>
        <taxon>Pseudomarimonas</taxon>
    </lineage>
</organism>
<evidence type="ECO:0000256" key="12">
    <source>
        <dbReference type="ARBA" id="ARBA00042313"/>
    </source>
</evidence>
<dbReference type="InterPro" id="IPR013656">
    <property type="entry name" value="PAS_4"/>
</dbReference>
<protein>
    <recommendedName>
        <fullName evidence="11">Sensory histidine kinase/phosphatase NtrB</fullName>
        <ecNumber evidence="2">2.7.13.3</ecNumber>
    </recommendedName>
    <alternativeName>
        <fullName evidence="12">Nitrogen regulation protein NR(II)</fullName>
    </alternativeName>
    <alternativeName>
        <fullName evidence="13">Nitrogen regulator II</fullName>
    </alternativeName>
</protein>
<dbReference type="Pfam" id="PF08448">
    <property type="entry name" value="PAS_4"/>
    <property type="match status" value="1"/>
</dbReference>
<keyword evidence="5" id="KW-0547">Nucleotide-binding</keyword>
<comment type="catalytic activity">
    <reaction evidence="1">
        <text>ATP + protein L-histidine = ADP + protein N-phospho-L-histidine.</text>
        <dbReference type="EC" id="2.7.13.3"/>
    </reaction>
</comment>
<proteinExistence type="predicted"/>
<dbReference type="PRINTS" id="PR00344">
    <property type="entry name" value="BCTRLSENSOR"/>
</dbReference>
<dbReference type="RefSeq" id="WP_248206984.1">
    <property type="nucleotide sequence ID" value="NZ_JALNMH010000005.1"/>
</dbReference>
<evidence type="ECO:0000313" key="16">
    <source>
        <dbReference type="EMBL" id="MCK7593433.1"/>
    </source>
</evidence>
<dbReference type="PANTHER" id="PTHR43065">
    <property type="entry name" value="SENSOR HISTIDINE KINASE"/>
    <property type="match status" value="1"/>
</dbReference>
<keyword evidence="6" id="KW-0418">Kinase</keyword>
<reference evidence="16" key="1">
    <citation type="submission" date="2022-04" db="EMBL/GenBank/DDBJ databases">
        <title>Lysobacter sp. CAU 1642 isolated from sea sand.</title>
        <authorList>
            <person name="Kim W."/>
        </authorList>
    </citation>
    <scope>NUCLEOTIDE SEQUENCE</scope>
    <source>
        <strain evidence="16">CAU 1642</strain>
    </source>
</reference>
<comment type="caution">
    <text evidence="16">The sequence shown here is derived from an EMBL/GenBank/DDBJ whole genome shotgun (WGS) entry which is preliminary data.</text>
</comment>